<evidence type="ECO:0000313" key="2">
    <source>
        <dbReference type="EMBL" id="PHQ34407.1"/>
    </source>
</evidence>
<dbReference type="AlphaFoldDB" id="A0A2G1W5U9"/>
<name>A0A2G1W5U9_9BACT</name>
<dbReference type="EMBL" id="NIZW01000011">
    <property type="protein sequence ID" value="PHQ34407.1"/>
    <property type="molecule type" value="Genomic_DNA"/>
</dbReference>
<keyword evidence="1" id="KW-1133">Transmembrane helix</keyword>
<feature type="transmembrane region" description="Helical" evidence="1">
    <location>
        <begin position="122"/>
        <end position="145"/>
    </location>
</feature>
<proteinExistence type="predicted"/>
<feature type="transmembrane region" description="Helical" evidence="1">
    <location>
        <begin position="91"/>
        <end position="110"/>
    </location>
</feature>
<dbReference type="Proteomes" id="UP000225740">
    <property type="component" value="Unassembled WGS sequence"/>
</dbReference>
<comment type="caution">
    <text evidence="2">The sequence shown here is derived from an EMBL/GenBank/DDBJ whole genome shotgun (WGS) entry which is preliminary data.</text>
</comment>
<keyword evidence="1" id="KW-0472">Membrane</keyword>
<evidence type="ECO:0000256" key="1">
    <source>
        <dbReference type="SAM" id="Phobius"/>
    </source>
</evidence>
<dbReference type="OrthoDB" id="277450at2"/>
<keyword evidence="1" id="KW-0812">Transmembrane</keyword>
<dbReference type="RefSeq" id="WP_099261554.1">
    <property type="nucleotide sequence ID" value="NZ_NIZW01000011.1"/>
</dbReference>
<reference evidence="2 3" key="1">
    <citation type="submission" date="2017-06" db="EMBL/GenBank/DDBJ databases">
        <title>Description of Rhodopirellula bahusiensis sp. nov.</title>
        <authorList>
            <person name="Kizina J."/>
            <person name="Harder J."/>
        </authorList>
    </citation>
    <scope>NUCLEOTIDE SEQUENCE [LARGE SCALE GENOMIC DNA]</scope>
    <source>
        <strain evidence="2 3">SWK21</strain>
    </source>
</reference>
<accession>A0A2G1W5U9</accession>
<dbReference type="GeneID" id="90609471"/>
<feature type="transmembrane region" description="Helical" evidence="1">
    <location>
        <begin position="56"/>
        <end position="79"/>
    </location>
</feature>
<keyword evidence="3" id="KW-1185">Reference proteome</keyword>
<gene>
    <name evidence="2" type="ORF">CEE69_15455</name>
</gene>
<sequence>MNEPPIDPYKTPHPETSQFSELYAENQIETRVPSEFAGHTQKIVCGFGLYVFAWPILLSCWTPAPEVSIFPIIIAVNGYRVTPKSFRQFPWTGLLCAIYPYRFFSALARYEFGLNNAGFDVWFSLVFLMQLTTAVWGTYAALCIYQCNSAHRRQRTLHAQRSSQRDLE</sequence>
<evidence type="ECO:0000313" key="3">
    <source>
        <dbReference type="Proteomes" id="UP000225740"/>
    </source>
</evidence>
<organism evidence="2 3">
    <name type="scientific">Rhodopirellula bahusiensis</name>
    <dbReference type="NCBI Taxonomy" id="2014065"/>
    <lineage>
        <taxon>Bacteria</taxon>
        <taxon>Pseudomonadati</taxon>
        <taxon>Planctomycetota</taxon>
        <taxon>Planctomycetia</taxon>
        <taxon>Pirellulales</taxon>
        <taxon>Pirellulaceae</taxon>
        <taxon>Rhodopirellula</taxon>
    </lineage>
</organism>
<protein>
    <submittedName>
        <fullName evidence="2">Uncharacterized protein</fullName>
    </submittedName>
</protein>